<reference evidence="2 3" key="1">
    <citation type="journal article" date="2020" name="Nat. Food">
        <title>A phased Vanilla planifolia genome enables genetic improvement of flavour and production.</title>
        <authorList>
            <person name="Hasing T."/>
            <person name="Tang H."/>
            <person name="Brym M."/>
            <person name="Khazi F."/>
            <person name="Huang T."/>
            <person name="Chambers A.H."/>
        </authorList>
    </citation>
    <scope>NUCLEOTIDE SEQUENCE [LARGE SCALE GENOMIC DNA]</scope>
    <source>
        <tissue evidence="2">Leaf</tissue>
    </source>
</reference>
<evidence type="ECO:0000256" key="1">
    <source>
        <dbReference type="SAM" id="MobiDB-lite"/>
    </source>
</evidence>
<dbReference type="AlphaFoldDB" id="A0A835QQZ8"/>
<evidence type="ECO:0000313" key="2">
    <source>
        <dbReference type="EMBL" id="KAG0474765.1"/>
    </source>
</evidence>
<sequence>MDPADKPPGSARGDGQYASGHSRELQCLDHRRNGVQFLRFQVQEEMVGKIQLHPLGGAGCGSRLHGSAALLQLEPKGLQFGLVGHAGGALRPRHLPDGEGSGCGWLSCGVINLTTSSSKRRSAVIYD</sequence>
<evidence type="ECO:0000313" key="3">
    <source>
        <dbReference type="Proteomes" id="UP000639772"/>
    </source>
</evidence>
<dbReference type="Proteomes" id="UP000639772">
    <property type="component" value="Chromosome 7"/>
</dbReference>
<organism evidence="2 3">
    <name type="scientific">Vanilla planifolia</name>
    <name type="common">Vanilla</name>
    <dbReference type="NCBI Taxonomy" id="51239"/>
    <lineage>
        <taxon>Eukaryota</taxon>
        <taxon>Viridiplantae</taxon>
        <taxon>Streptophyta</taxon>
        <taxon>Embryophyta</taxon>
        <taxon>Tracheophyta</taxon>
        <taxon>Spermatophyta</taxon>
        <taxon>Magnoliopsida</taxon>
        <taxon>Liliopsida</taxon>
        <taxon>Asparagales</taxon>
        <taxon>Orchidaceae</taxon>
        <taxon>Vanilloideae</taxon>
        <taxon>Vanilleae</taxon>
        <taxon>Vanilla</taxon>
    </lineage>
</organism>
<proteinExistence type="predicted"/>
<comment type="caution">
    <text evidence="2">The sequence shown here is derived from an EMBL/GenBank/DDBJ whole genome shotgun (WGS) entry which is preliminary data.</text>
</comment>
<gene>
    <name evidence="2" type="ORF">HPP92_014451</name>
</gene>
<accession>A0A835QQZ8</accession>
<feature type="region of interest" description="Disordered" evidence="1">
    <location>
        <begin position="1"/>
        <end position="23"/>
    </location>
</feature>
<name>A0A835QQZ8_VANPL</name>
<dbReference type="EMBL" id="JADCNM010000007">
    <property type="protein sequence ID" value="KAG0474765.1"/>
    <property type="molecule type" value="Genomic_DNA"/>
</dbReference>
<protein>
    <submittedName>
        <fullName evidence="2">Uncharacterized protein</fullName>
    </submittedName>
</protein>